<feature type="compositionally biased region" description="Gly residues" evidence="10">
    <location>
        <begin position="948"/>
        <end position="958"/>
    </location>
</feature>
<feature type="region of interest" description="Disordered" evidence="10">
    <location>
        <begin position="398"/>
        <end position="531"/>
    </location>
</feature>
<feature type="domain" description="Protein kinase" evidence="11">
    <location>
        <begin position="42"/>
        <end position="289"/>
    </location>
</feature>
<feature type="binding site" evidence="9">
    <location>
        <position position="72"/>
    </location>
    <ligand>
        <name>ATP</name>
        <dbReference type="ChEBI" id="CHEBI:30616"/>
    </ligand>
</feature>
<feature type="compositionally biased region" description="Low complexity" evidence="10">
    <location>
        <begin position="1166"/>
        <end position="1179"/>
    </location>
</feature>
<keyword evidence="2" id="KW-0808">Transferase</keyword>
<name>A0A167VB40_9EURO</name>
<dbReference type="CDD" id="cd14003">
    <property type="entry name" value="STKc_AMPK-like"/>
    <property type="match status" value="1"/>
</dbReference>
<evidence type="ECO:0000313" key="12">
    <source>
        <dbReference type="EMBL" id="KZZ87286.1"/>
    </source>
</evidence>
<evidence type="ECO:0000313" key="13">
    <source>
        <dbReference type="Proteomes" id="UP000242877"/>
    </source>
</evidence>
<feature type="region of interest" description="Disordered" evidence="10">
    <location>
        <begin position="856"/>
        <end position="878"/>
    </location>
</feature>
<evidence type="ECO:0000256" key="8">
    <source>
        <dbReference type="PIRSR" id="PIRSR630616-3"/>
    </source>
</evidence>
<organism evidence="12 13">
    <name type="scientific">Ascosphaera apis ARSEF 7405</name>
    <dbReference type="NCBI Taxonomy" id="392613"/>
    <lineage>
        <taxon>Eukaryota</taxon>
        <taxon>Fungi</taxon>
        <taxon>Dikarya</taxon>
        <taxon>Ascomycota</taxon>
        <taxon>Pezizomycotina</taxon>
        <taxon>Eurotiomycetes</taxon>
        <taxon>Eurotiomycetidae</taxon>
        <taxon>Onygenales</taxon>
        <taxon>Ascosphaeraceae</taxon>
        <taxon>Ascosphaera</taxon>
    </lineage>
</organism>
<dbReference type="FunFam" id="1.10.510.10:FF:000434">
    <property type="entry name" value="Serine/threonine protein kinase"/>
    <property type="match status" value="1"/>
</dbReference>
<feature type="binding site" evidence="7">
    <location>
        <position position="68"/>
    </location>
    <ligand>
        <name>ATP</name>
        <dbReference type="ChEBI" id="CHEBI:30616"/>
    </ligand>
</feature>
<feature type="binding site" evidence="7">
    <location>
        <begin position="163"/>
        <end position="164"/>
    </location>
    <ligand>
        <name>ATP</name>
        <dbReference type="ChEBI" id="CHEBI:30616"/>
    </ligand>
</feature>
<feature type="region of interest" description="Disordered" evidence="10">
    <location>
        <begin position="945"/>
        <end position="1236"/>
    </location>
</feature>
<evidence type="ECO:0000256" key="7">
    <source>
        <dbReference type="PIRSR" id="PIRSR630616-2"/>
    </source>
</evidence>
<dbReference type="Pfam" id="PF00069">
    <property type="entry name" value="Pkinase"/>
    <property type="match status" value="1"/>
</dbReference>
<feature type="compositionally biased region" description="Basic residues" evidence="10">
    <location>
        <begin position="522"/>
        <end position="531"/>
    </location>
</feature>
<accession>A0A167VB40</accession>
<dbReference type="PANTHER" id="PTHR24350">
    <property type="entry name" value="SERINE/THREONINE-PROTEIN KINASE IAL-RELATED"/>
    <property type="match status" value="1"/>
</dbReference>
<dbReference type="Gene3D" id="1.10.510.10">
    <property type="entry name" value="Transferase(Phosphotransferase) domain 1"/>
    <property type="match status" value="1"/>
</dbReference>
<dbReference type="SMART" id="SM00220">
    <property type="entry name" value="S_TKc"/>
    <property type="match status" value="1"/>
</dbReference>
<keyword evidence="1" id="KW-0723">Serine/threonine-protein kinase</keyword>
<dbReference type="OrthoDB" id="4206685at2759"/>
<dbReference type="EMBL" id="AZGZ01000036">
    <property type="protein sequence ID" value="KZZ87286.1"/>
    <property type="molecule type" value="Genomic_DNA"/>
</dbReference>
<feature type="compositionally biased region" description="Polar residues" evidence="10">
    <location>
        <begin position="505"/>
        <end position="516"/>
    </location>
</feature>
<evidence type="ECO:0000256" key="6">
    <source>
        <dbReference type="PIRSR" id="PIRSR630616-1"/>
    </source>
</evidence>
<proteinExistence type="predicted"/>
<feature type="active site" description="Proton acceptor" evidence="6">
    <location>
        <position position="159"/>
    </location>
</feature>
<comment type="caution">
    <text evidence="12">The sequence shown here is derived from an EMBL/GenBank/DDBJ whole genome shotgun (WGS) entry which is preliminary data.</text>
</comment>
<dbReference type="InterPro" id="IPR008271">
    <property type="entry name" value="Ser/Thr_kinase_AS"/>
</dbReference>
<dbReference type="VEuPathDB" id="FungiDB:AAP_05810"/>
<feature type="compositionally biased region" description="Gly residues" evidence="10">
    <location>
        <begin position="399"/>
        <end position="409"/>
    </location>
</feature>
<feature type="compositionally biased region" description="Polar residues" evidence="10">
    <location>
        <begin position="456"/>
        <end position="490"/>
    </location>
</feature>
<feature type="compositionally biased region" description="Basic and acidic residues" evidence="10">
    <location>
        <begin position="1216"/>
        <end position="1226"/>
    </location>
</feature>
<feature type="compositionally biased region" description="Low complexity" evidence="10">
    <location>
        <begin position="662"/>
        <end position="709"/>
    </location>
</feature>
<dbReference type="GO" id="GO:0004674">
    <property type="term" value="F:protein serine/threonine kinase activity"/>
    <property type="evidence" value="ECO:0007669"/>
    <property type="project" value="UniProtKB-KW"/>
</dbReference>
<keyword evidence="5 7" id="KW-0067">ATP-binding</keyword>
<feature type="compositionally biased region" description="Low complexity" evidence="10">
    <location>
        <begin position="613"/>
        <end position="629"/>
    </location>
</feature>
<evidence type="ECO:0000256" key="4">
    <source>
        <dbReference type="ARBA" id="ARBA00022777"/>
    </source>
</evidence>
<evidence type="ECO:0000256" key="3">
    <source>
        <dbReference type="ARBA" id="ARBA00022741"/>
    </source>
</evidence>
<protein>
    <submittedName>
        <fullName evidence="12">Protein kinase domain containing protein</fullName>
    </submittedName>
</protein>
<evidence type="ECO:0000256" key="2">
    <source>
        <dbReference type="ARBA" id="ARBA00022679"/>
    </source>
</evidence>
<feature type="region of interest" description="Disordered" evidence="10">
    <location>
        <begin position="549"/>
        <end position="798"/>
    </location>
</feature>
<feature type="compositionally biased region" description="Low complexity" evidence="10">
    <location>
        <begin position="1132"/>
        <end position="1150"/>
    </location>
</feature>
<dbReference type="PROSITE" id="PS50011">
    <property type="entry name" value="PROTEIN_KINASE_DOM"/>
    <property type="match status" value="1"/>
</dbReference>
<feature type="compositionally biased region" description="Gly residues" evidence="10">
    <location>
        <begin position="569"/>
        <end position="590"/>
    </location>
</feature>
<dbReference type="PROSITE" id="PS00107">
    <property type="entry name" value="PROTEIN_KINASE_ATP"/>
    <property type="match status" value="1"/>
</dbReference>
<dbReference type="InterPro" id="IPR017441">
    <property type="entry name" value="Protein_kinase_ATP_BS"/>
</dbReference>
<dbReference type="InterPro" id="IPR030616">
    <property type="entry name" value="Aur-like"/>
</dbReference>
<feature type="compositionally biased region" description="Low complexity" evidence="10">
    <location>
        <begin position="856"/>
        <end position="876"/>
    </location>
</feature>
<feature type="binding site" evidence="7">
    <location>
        <position position="177"/>
    </location>
    <ligand>
        <name>ATP</name>
        <dbReference type="ChEBI" id="CHEBI:30616"/>
    </ligand>
</feature>
<evidence type="ECO:0000256" key="9">
    <source>
        <dbReference type="PROSITE-ProRule" id="PRU10141"/>
    </source>
</evidence>
<dbReference type="GO" id="GO:0005524">
    <property type="term" value="F:ATP binding"/>
    <property type="evidence" value="ECO:0007669"/>
    <property type="project" value="UniProtKB-UniRule"/>
</dbReference>
<feature type="compositionally biased region" description="Acidic residues" evidence="10">
    <location>
        <begin position="977"/>
        <end position="1016"/>
    </location>
</feature>
<feature type="compositionally biased region" description="Basic residues" evidence="10">
    <location>
        <begin position="424"/>
        <end position="440"/>
    </location>
</feature>
<feature type="compositionally biased region" description="Low complexity" evidence="10">
    <location>
        <begin position="732"/>
        <end position="742"/>
    </location>
</feature>
<feature type="compositionally biased region" description="Low complexity" evidence="10">
    <location>
        <begin position="751"/>
        <end position="765"/>
    </location>
</feature>
<feature type="cross-link" description="Glycyl lysine isopeptide (Lys-Gly) (interchain with G-Cter in SUMO2)" evidence="8">
    <location>
        <position position="161"/>
    </location>
</feature>
<evidence type="ECO:0000256" key="5">
    <source>
        <dbReference type="ARBA" id="ARBA00022840"/>
    </source>
</evidence>
<dbReference type="PROSITE" id="PS00108">
    <property type="entry name" value="PROTEIN_KINASE_ST"/>
    <property type="match status" value="1"/>
</dbReference>
<keyword evidence="4 12" id="KW-0418">Kinase</keyword>
<reference evidence="12 13" key="1">
    <citation type="journal article" date="2016" name="Genome Biol. Evol.">
        <title>Divergent and convergent evolution of fungal pathogenicity.</title>
        <authorList>
            <person name="Shang Y."/>
            <person name="Xiao G."/>
            <person name="Zheng P."/>
            <person name="Cen K."/>
            <person name="Zhan S."/>
            <person name="Wang C."/>
        </authorList>
    </citation>
    <scope>NUCLEOTIDE SEQUENCE [LARGE SCALE GENOMIC DNA]</scope>
    <source>
        <strain evidence="12 13">ARSEF 7405</strain>
    </source>
</reference>
<keyword evidence="3 7" id="KW-0547">Nucleotide-binding</keyword>
<dbReference type="InterPro" id="IPR011009">
    <property type="entry name" value="Kinase-like_dom_sf"/>
</dbReference>
<dbReference type="InterPro" id="IPR000719">
    <property type="entry name" value="Prot_kinase_dom"/>
</dbReference>
<evidence type="ECO:0000256" key="1">
    <source>
        <dbReference type="ARBA" id="ARBA00022527"/>
    </source>
</evidence>
<feature type="compositionally biased region" description="Gly residues" evidence="10">
    <location>
        <begin position="1061"/>
        <end position="1070"/>
    </location>
</feature>
<dbReference type="AlphaFoldDB" id="A0A167VB40"/>
<gene>
    <name evidence="12" type="ORF">AAP_05810</name>
</gene>
<feature type="compositionally biased region" description="Basic and acidic residues" evidence="10">
    <location>
        <begin position="1107"/>
        <end position="1122"/>
    </location>
</feature>
<feature type="region of interest" description="Disordered" evidence="10">
    <location>
        <begin position="356"/>
        <end position="385"/>
    </location>
</feature>
<evidence type="ECO:0000256" key="10">
    <source>
        <dbReference type="SAM" id="MobiDB-lite"/>
    </source>
</evidence>
<sequence>MPPAGFYKTRTDNQLQKEKLVESYQQLLEEFSDKDLRNVGNYSLGALIGKGSFGKVYLARHKLTNGSKVVLKSSSRNDGNLAREIHHHRQFQHPHIARLYEVIVTETMVWLVLEYCPGNELYNYLIRNGPMAIDKVQRIFSQLVGAVTYVHSKSCVHRDLKLENILLDKNENVKLCDFGFTRGYDGKANYLSTFCGTVCYSAPEMLKGEKYAAEKVDVWSLGIILYALIAGELPFDEDDDQVTKQLILTQEPKYTDRFPEDAKQLVSQLLSKRSFVRPALIDVLNHPFLAEYAPLQHAILKIARPPPFSTPLEKLTLDRMRCAGVNVDHVVESVLSQRCDALAGWWALLIEKEERKEKRRERKRKEREAEVKSNRRLSGASSQVNRRISAALAEVQEENGGGVGGGGSHGQLQSQGSALTMVRTRSRGRTGSRGRAKRRSIPNPQLLVPDTREKSTPTNTQILSPTNSTLSHQQHLAATNVSTRSASPSVSRPEGSSKGGRPELNRQSTLHVSKSQPDLAHHSMKRGGRRRHHNFMHQLASIKHWFVESTKRSKSPNGKQPPSSSGNNAPGGAGAGSGGSAHGGHGGSAGSGAAAAATDGEVSGSRGSSVAHSGTTTPTATTTTSAAGGMRVRMCDSDQGRGKGPSMLNGNIASYPPPPSSPAAAAAATTARTPPSLATTPKPRHINTATTTNNNNNNPTSNPRNSMSPVPLTPRTPYRLSATSGGLRGRKSTSSSVSSIRSMPQHKHSLSKASSISSNSVDTISLPTSGSRKNLRSPHPSIKVLPTTPNASTHLPPGIRLVRGAPAYKSSSAAAAAATSYPSSGFPPYSPSSFSSYSSLSSSATAAAAAATAAPSSSLSSSLPAQQPSSSSPSSSNRMISNASFLPFQKQFGNIGVAENMFNERAPSPLFGPAGAGQPSMVFARRRRPVFRGPSLASSAFYARDHGGGGGGGGGLGTPGLPRSVPPSTIPGRVDDGFEDINESEDEGIVEEEEEEEDEEEGVGERDAEDEMLSADDNDRGTTLSDLIGEPGGVEMAHPASDTMVGRGSTAVQSEYLPNGVGDGGVGGGDEQSCSSPPETFHDAKSDVTPLDTPTQTLPPPSPYQHCRRDGSGDVNREEELRTPTTHFAPDTRFSPSSASSSTHRPPATAYSLPASPVVRDPETFQLESQQQQQGQKQRPSPPSISHKKGSASLGGLPSHQFSFRVAAESRDDDNGEKSSNGRDGSKSPAKSLRRS</sequence>
<evidence type="ECO:0000259" key="11">
    <source>
        <dbReference type="PROSITE" id="PS50011"/>
    </source>
</evidence>
<dbReference type="SUPFAM" id="SSF56112">
    <property type="entry name" value="Protein kinase-like (PK-like)"/>
    <property type="match status" value="1"/>
</dbReference>
<dbReference type="Proteomes" id="UP000242877">
    <property type="component" value="Unassembled WGS sequence"/>
</dbReference>
<keyword evidence="13" id="KW-1185">Reference proteome</keyword>